<evidence type="ECO:0000256" key="6">
    <source>
        <dbReference type="SAM" id="Phobius"/>
    </source>
</evidence>
<organism evidence="8 9">
    <name type="scientific">Acyrthosiphon pisum</name>
    <name type="common">Pea aphid</name>
    <dbReference type="NCBI Taxonomy" id="7029"/>
    <lineage>
        <taxon>Eukaryota</taxon>
        <taxon>Metazoa</taxon>
        <taxon>Ecdysozoa</taxon>
        <taxon>Arthropoda</taxon>
        <taxon>Hexapoda</taxon>
        <taxon>Insecta</taxon>
        <taxon>Pterygota</taxon>
        <taxon>Neoptera</taxon>
        <taxon>Paraneoptera</taxon>
        <taxon>Hemiptera</taxon>
        <taxon>Sternorrhyncha</taxon>
        <taxon>Aphidomorpha</taxon>
        <taxon>Aphidoidea</taxon>
        <taxon>Aphididae</taxon>
        <taxon>Macrosiphini</taxon>
        <taxon>Acyrthosiphon</taxon>
    </lineage>
</organism>
<keyword evidence="5 6" id="KW-0472">Membrane</keyword>
<evidence type="ECO:0000313" key="9">
    <source>
        <dbReference type="Proteomes" id="UP000007819"/>
    </source>
</evidence>
<dbReference type="EnsemblMetazoa" id="XM_003247876.4">
    <property type="protein sequence ID" value="XP_003247924.1"/>
    <property type="gene ID" value="LOC100574047"/>
</dbReference>
<reference evidence="8" key="2">
    <citation type="submission" date="2022-06" db="UniProtKB">
        <authorList>
            <consortium name="EnsemblMetazoa"/>
        </authorList>
    </citation>
    <scope>IDENTIFICATION</scope>
</reference>
<evidence type="ECO:0000313" key="8">
    <source>
        <dbReference type="EnsemblMetazoa" id="XP_003247924.1"/>
    </source>
</evidence>
<evidence type="ECO:0000256" key="3">
    <source>
        <dbReference type="ARBA" id="ARBA00022989"/>
    </source>
</evidence>
<dbReference type="Proteomes" id="UP000007819">
    <property type="component" value="Chromosome A3"/>
</dbReference>
<dbReference type="PROSITE" id="PS51503">
    <property type="entry name" value="HIG1"/>
    <property type="match status" value="1"/>
</dbReference>
<dbReference type="GeneID" id="100574047"/>
<dbReference type="PANTHER" id="PTHR12297:SF3">
    <property type="entry name" value="HIG1 DOMAIN FAMILY MEMBER 1A"/>
    <property type="match status" value="1"/>
</dbReference>
<accession>A0A8R2AD96</accession>
<dbReference type="Pfam" id="PF04588">
    <property type="entry name" value="HIG_1_N"/>
    <property type="match status" value="1"/>
</dbReference>
<dbReference type="KEGG" id="api:100574047"/>
<keyword evidence="9" id="KW-1185">Reference proteome</keyword>
<dbReference type="GO" id="GO:0031966">
    <property type="term" value="C:mitochondrial membrane"/>
    <property type="evidence" value="ECO:0007669"/>
    <property type="project" value="UniProtKB-SubCell"/>
</dbReference>
<feature type="domain" description="HIG1" evidence="7">
    <location>
        <begin position="1"/>
        <end position="83"/>
    </location>
</feature>
<reference evidence="9" key="1">
    <citation type="submission" date="2010-06" db="EMBL/GenBank/DDBJ databases">
        <authorList>
            <person name="Jiang H."/>
            <person name="Abraham K."/>
            <person name="Ali S."/>
            <person name="Alsbrooks S.L."/>
            <person name="Anim B.N."/>
            <person name="Anosike U.S."/>
            <person name="Attaway T."/>
            <person name="Bandaranaike D.P."/>
            <person name="Battles P.K."/>
            <person name="Bell S.N."/>
            <person name="Bell A.V."/>
            <person name="Beltran B."/>
            <person name="Bickham C."/>
            <person name="Bustamante Y."/>
            <person name="Caleb T."/>
            <person name="Canada A."/>
            <person name="Cardenas V."/>
            <person name="Carter K."/>
            <person name="Chacko J."/>
            <person name="Chandrabose M.N."/>
            <person name="Chavez D."/>
            <person name="Chavez A."/>
            <person name="Chen L."/>
            <person name="Chu H.-S."/>
            <person name="Claassen K.J."/>
            <person name="Cockrell R."/>
            <person name="Collins M."/>
            <person name="Cooper J.A."/>
            <person name="Cree A."/>
            <person name="Curry S.M."/>
            <person name="Da Y."/>
            <person name="Dao M.D."/>
            <person name="Das B."/>
            <person name="Davila M.-L."/>
            <person name="Davy-Carroll L."/>
            <person name="Denson S."/>
            <person name="Dinh H."/>
            <person name="Ebong V.E."/>
            <person name="Edwards J.R."/>
            <person name="Egan A."/>
            <person name="El-Daye J."/>
            <person name="Escobedo L."/>
            <person name="Fernandez S."/>
            <person name="Fernando P.R."/>
            <person name="Flagg N."/>
            <person name="Forbes L.D."/>
            <person name="Fowler R.G."/>
            <person name="Fu Q."/>
            <person name="Gabisi R.A."/>
            <person name="Ganer J."/>
            <person name="Garbino Pronczuk A."/>
            <person name="Garcia R.M."/>
            <person name="Garner T."/>
            <person name="Garrett T.E."/>
            <person name="Gonzalez D.A."/>
            <person name="Hamid H."/>
            <person name="Hawkins E.S."/>
            <person name="Hirani K."/>
            <person name="Hogues M.E."/>
            <person name="Hollins B."/>
            <person name="Hsiao C.-H."/>
            <person name="Jabil R."/>
            <person name="James M.L."/>
            <person name="Jhangiani S.N."/>
            <person name="Johnson B."/>
            <person name="Johnson Q."/>
            <person name="Joshi V."/>
            <person name="Kalu J.B."/>
            <person name="Kam C."/>
            <person name="Kashfia A."/>
            <person name="Keebler J."/>
            <person name="Kisamo H."/>
            <person name="Kovar C.L."/>
            <person name="Lago L.A."/>
            <person name="Lai C.-Y."/>
            <person name="Laidlaw J."/>
            <person name="Lara F."/>
            <person name="Le T.-K."/>
            <person name="Lee S.L."/>
            <person name="Legall F.H."/>
            <person name="Lemon S.J."/>
            <person name="Lewis L.R."/>
            <person name="Li B."/>
            <person name="Liu Y."/>
            <person name="Liu Y.-S."/>
            <person name="Lopez J."/>
            <person name="Lozado R.J."/>
            <person name="Lu J."/>
            <person name="Madu R.C."/>
            <person name="Maheshwari M."/>
            <person name="Maheshwari R."/>
            <person name="Malloy K."/>
            <person name="Martinez E."/>
            <person name="Mathew T."/>
            <person name="Mercado I.C."/>
            <person name="Mercado C."/>
            <person name="Meyer B."/>
            <person name="Montgomery K."/>
            <person name="Morgan M.B."/>
            <person name="Munidasa M."/>
            <person name="Nazareth L.V."/>
            <person name="Nelson J."/>
            <person name="Ng B.M."/>
            <person name="Nguyen N.B."/>
            <person name="Nguyen P.Q."/>
            <person name="Nguyen T."/>
            <person name="Obregon M."/>
            <person name="Okwuonu G.O."/>
            <person name="Onwere C.G."/>
            <person name="Orozco G."/>
            <person name="Parra A."/>
            <person name="Patel S."/>
            <person name="Patil S."/>
            <person name="Perez A."/>
            <person name="Perez Y."/>
            <person name="Pham C."/>
            <person name="Primus E.L."/>
            <person name="Pu L.-L."/>
            <person name="Puazo M."/>
            <person name="Qin X."/>
            <person name="Quiroz J.B."/>
            <person name="Reese J."/>
            <person name="Richards S."/>
            <person name="Rives C.M."/>
            <person name="Robberts R."/>
            <person name="Ruiz S.J."/>
            <person name="Ruiz M.J."/>
            <person name="Santibanez J."/>
            <person name="Schneider B.W."/>
            <person name="Sisson I."/>
            <person name="Smith M."/>
            <person name="Sodergren E."/>
            <person name="Song X.-Z."/>
            <person name="Song B.B."/>
            <person name="Summersgill H."/>
            <person name="Thelus R."/>
            <person name="Thornton R.D."/>
            <person name="Trejos Z.Y."/>
            <person name="Usmani K."/>
            <person name="Vattathil S."/>
            <person name="Villasana D."/>
            <person name="Walker D.L."/>
            <person name="Wang S."/>
            <person name="Wang K."/>
            <person name="White C.S."/>
            <person name="Williams A.C."/>
            <person name="Williamson J."/>
            <person name="Wilson K."/>
            <person name="Woghiren I.O."/>
            <person name="Woodworth J.R."/>
            <person name="Worley K.C."/>
            <person name="Wright R.A."/>
            <person name="Wu W."/>
            <person name="Young L."/>
            <person name="Zhang L."/>
            <person name="Zhang J."/>
            <person name="Zhu Y."/>
            <person name="Muzny D.M."/>
            <person name="Weinstock G."/>
            <person name="Gibbs R.A."/>
        </authorList>
    </citation>
    <scope>NUCLEOTIDE SEQUENCE [LARGE SCALE GENOMIC DNA]</scope>
    <source>
        <strain evidence="9">LSR1</strain>
    </source>
</reference>
<comment type="subcellular location">
    <subcellularLocation>
        <location evidence="1">Mitochondrion membrane</location>
    </subcellularLocation>
</comment>
<dbReference type="OrthoDB" id="10003563at2759"/>
<evidence type="ECO:0000256" key="5">
    <source>
        <dbReference type="ARBA" id="ARBA00023136"/>
    </source>
</evidence>
<dbReference type="PANTHER" id="PTHR12297">
    <property type="entry name" value="HYPOXIA-INDUCBILE GENE 1 HIG1 -RELATED"/>
    <property type="match status" value="1"/>
</dbReference>
<dbReference type="OMA" id="MCKELWA"/>
<keyword evidence="3 6" id="KW-1133">Transmembrane helix</keyword>
<evidence type="ECO:0000256" key="1">
    <source>
        <dbReference type="ARBA" id="ARBA00004325"/>
    </source>
</evidence>
<evidence type="ECO:0000259" key="7">
    <source>
        <dbReference type="PROSITE" id="PS51503"/>
    </source>
</evidence>
<sequence length="84" mass="9287">MEEDNSFSSRFTKKSQQMPLYPVGILGFGLVAAYGLYKFKSRQGRTSLYLIQLRLAAQGTAVGIIGIGVLYNIYTDITSKKSKS</sequence>
<dbReference type="AlphaFoldDB" id="A0A8R2AD96"/>
<proteinExistence type="predicted"/>
<evidence type="ECO:0000256" key="2">
    <source>
        <dbReference type="ARBA" id="ARBA00022692"/>
    </source>
</evidence>
<protein>
    <recommendedName>
        <fullName evidence="7">HIG1 domain-containing protein</fullName>
    </recommendedName>
</protein>
<name>A0A8R2AD96_ACYPI</name>
<evidence type="ECO:0000256" key="4">
    <source>
        <dbReference type="ARBA" id="ARBA00023128"/>
    </source>
</evidence>
<keyword evidence="2 6" id="KW-0812">Transmembrane</keyword>
<keyword evidence="4" id="KW-0496">Mitochondrion</keyword>
<dbReference type="InterPro" id="IPR050355">
    <property type="entry name" value="RCF1"/>
</dbReference>
<dbReference type="InterPro" id="IPR007667">
    <property type="entry name" value="Hypoxia_induced_domain"/>
</dbReference>
<dbReference type="RefSeq" id="XP_003247924.1">
    <property type="nucleotide sequence ID" value="XM_003247876.3"/>
</dbReference>
<dbReference type="Gene3D" id="6.10.140.1320">
    <property type="match status" value="1"/>
</dbReference>
<dbReference type="GO" id="GO:0097250">
    <property type="term" value="P:mitochondrial respirasome assembly"/>
    <property type="evidence" value="ECO:0007669"/>
    <property type="project" value="TreeGrafter"/>
</dbReference>
<feature type="transmembrane region" description="Helical" evidence="6">
    <location>
        <begin position="49"/>
        <end position="74"/>
    </location>
</feature>
<feature type="transmembrane region" description="Helical" evidence="6">
    <location>
        <begin position="20"/>
        <end position="37"/>
    </location>
</feature>